<feature type="transmembrane region" description="Helical" evidence="8">
    <location>
        <begin position="394"/>
        <end position="416"/>
    </location>
</feature>
<feature type="transmembrane region" description="Helical" evidence="8">
    <location>
        <begin position="689"/>
        <end position="713"/>
    </location>
</feature>
<keyword evidence="3 8" id="KW-0812">Transmembrane</keyword>
<feature type="region of interest" description="Disordered" evidence="7">
    <location>
        <begin position="815"/>
        <end position="850"/>
    </location>
</feature>
<proteinExistence type="inferred from homology"/>
<feature type="region of interest" description="Disordered" evidence="7">
    <location>
        <begin position="1"/>
        <end position="38"/>
    </location>
</feature>
<feature type="transmembrane region" description="Helical" evidence="8">
    <location>
        <begin position="310"/>
        <end position="331"/>
    </location>
</feature>
<feature type="compositionally biased region" description="Low complexity" evidence="7">
    <location>
        <begin position="817"/>
        <end position="839"/>
    </location>
</feature>
<evidence type="ECO:0000313" key="10">
    <source>
        <dbReference type="Proteomes" id="UP000324907"/>
    </source>
</evidence>
<dbReference type="PANTHER" id="PTHR12385:SF14">
    <property type="entry name" value="CHOLINE TRANSPORTER-LIKE 2"/>
    <property type="match status" value="1"/>
</dbReference>
<evidence type="ECO:0000256" key="1">
    <source>
        <dbReference type="ARBA" id="ARBA00004141"/>
    </source>
</evidence>
<feature type="compositionally biased region" description="Basic and acidic residues" evidence="7">
    <location>
        <begin position="840"/>
        <end position="850"/>
    </location>
</feature>
<evidence type="ECO:0000256" key="5">
    <source>
        <dbReference type="ARBA" id="ARBA00023136"/>
    </source>
</evidence>
<keyword evidence="6" id="KW-0325">Glycoprotein</keyword>
<dbReference type="GO" id="GO:0016020">
    <property type="term" value="C:membrane"/>
    <property type="evidence" value="ECO:0007669"/>
    <property type="project" value="UniProtKB-SubCell"/>
</dbReference>
<evidence type="ECO:0000256" key="4">
    <source>
        <dbReference type="ARBA" id="ARBA00022989"/>
    </source>
</evidence>
<evidence type="ECO:0000256" key="8">
    <source>
        <dbReference type="SAM" id="Phobius"/>
    </source>
</evidence>
<comment type="similarity">
    <text evidence="2">Belongs to the CTL (choline transporter-like) family.</text>
</comment>
<reference evidence="9 10" key="1">
    <citation type="submission" date="2019-07" db="EMBL/GenBank/DDBJ databases">
        <title>Genomes of Cafeteria roenbergensis.</title>
        <authorList>
            <person name="Fischer M.G."/>
            <person name="Hackl T."/>
            <person name="Roman M."/>
        </authorList>
    </citation>
    <scope>NUCLEOTIDE SEQUENCE [LARGE SCALE GENOMIC DNA]</scope>
    <source>
        <strain evidence="9 10">RCC970-E3</strain>
    </source>
</reference>
<evidence type="ECO:0000256" key="2">
    <source>
        <dbReference type="ARBA" id="ARBA00007168"/>
    </source>
</evidence>
<keyword evidence="4 8" id="KW-1133">Transmembrane helix</keyword>
<evidence type="ECO:0000256" key="3">
    <source>
        <dbReference type="ARBA" id="ARBA00022692"/>
    </source>
</evidence>
<dbReference type="GO" id="GO:0022857">
    <property type="term" value="F:transmembrane transporter activity"/>
    <property type="evidence" value="ECO:0007669"/>
    <property type="project" value="InterPro"/>
</dbReference>
<feature type="transmembrane region" description="Helical" evidence="8">
    <location>
        <begin position="627"/>
        <end position="647"/>
    </location>
</feature>
<gene>
    <name evidence="9" type="ORF">FNF28_01498</name>
</gene>
<name>A0A5A8E2H9_CAFRO</name>
<dbReference type="EMBL" id="VLTL01000014">
    <property type="protein sequence ID" value="KAA0170270.1"/>
    <property type="molecule type" value="Genomic_DNA"/>
</dbReference>
<feature type="compositionally biased region" description="Low complexity" evidence="7">
    <location>
        <begin position="20"/>
        <end position="33"/>
    </location>
</feature>
<evidence type="ECO:0000313" key="9">
    <source>
        <dbReference type="EMBL" id="KAA0170270.1"/>
    </source>
</evidence>
<protein>
    <recommendedName>
        <fullName evidence="11">Choline transporter-like protein</fullName>
    </recommendedName>
</protein>
<feature type="transmembrane region" description="Helical" evidence="8">
    <location>
        <begin position="524"/>
        <end position="543"/>
    </location>
</feature>
<keyword evidence="5 8" id="KW-0472">Membrane</keyword>
<dbReference type="Proteomes" id="UP000324907">
    <property type="component" value="Unassembled WGS sequence"/>
</dbReference>
<sequence>MFKGKSSRNSSMAPKVLENPAKAGDAPAPSAAASEDDPMMRSTIDEVESAAACCTICPPKISCVCCRRERKADLKRAAAGFFGSQRRKCTDVLCLIFFALFWVGMLAIGGIALSQGSPLKILHGADYRARTCGLSEGVEDLPLTAYPRMIEDFVLNVQKPDPTSWKFYGVCTAKCPTRLSVLCNSEIVGASVAKNESQIRYCITDGLDGTAPNPSTFCKDSKINDNCWIIPIETKPTLYRCIPVTNASSTSNSTCSYPAGVSSPNDPACLVKTVTSNGVTELPARESMLIEQLATVQSLWSRYFGDIARAFVPIMVCSVFIAVAMGVLYLIFLQYCTWIIVIATIFLTLIGLACAAGFAYFKAGILTSPAFADTAASSLGVSLGTATTETSQTAYAVLAYVMTALALLALVLVVVLRNAISTTVATLSLASQAIRKNLFLLLVPIAATSAVLALLAWWAFSAASLMSITTTVEVPGFSNSSEATAKLGLSSNITAAAFSALEQDSTMTYLQFYNLFGLLWTGQFILYLSFLVIAGTASSWYFARNQRECAERDIPYFKVEDEASPCCGFCGCGIFRTLCCLSCHRTFRFHTGSAAFAAFIVAIIAMVRLIVAYIQKKLEQTKASNNTILRAVLCYIQYCLAIVDCLVRMISRTAFVFVAIKGHSFVPATGKALSFILGNVGTFGLLNVLSAVLLFLGKLLIAGVAAACCWAFLESSYATYEITSSWLPAAVTFLFAYIVGAVFMDVYDACIDTILVAYVMDKTENGSPVHTRDGDAIDIEKDVDHATGVHEGTAKPKSSRGCCYFLFCCCGTTRSPSSSEEGTELSSAGGAGAAGASVGVEKRRVEASAE</sequence>
<dbReference type="Pfam" id="PF04515">
    <property type="entry name" value="Choline_transpo"/>
    <property type="match status" value="1"/>
</dbReference>
<feature type="transmembrane region" description="Helical" evidence="8">
    <location>
        <begin position="594"/>
        <end position="615"/>
    </location>
</feature>
<feature type="transmembrane region" description="Helical" evidence="8">
    <location>
        <begin position="338"/>
        <end position="361"/>
    </location>
</feature>
<feature type="transmembrane region" description="Helical" evidence="8">
    <location>
        <begin position="92"/>
        <end position="113"/>
    </location>
</feature>
<feature type="transmembrane region" description="Helical" evidence="8">
    <location>
        <begin position="437"/>
        <end position="460"/>
    </location>
</feature>
<dbReference type="AlphaFoldDB" id="A0A5A8E2H9"/>
<dbReference type="InterPro" id="IPR007603">
    <property type="entry name" value="Choline_transptr-like"/>
</dbReference>
<evidence type="ECO:0000256" key="6">
    <source>
        <dbReference type="ARBA" id="ARBA00023180"/>
    </source>
</evidence>
<accession>A0A5A8E2H9</accession>
<feature type="transmembrane region" description="Helical" evidence="8">
    <location>
        <begin position="654"/>
        <end position="677"/>
    </location>
</feature>
<feature type="transmembrane region" description="Helical" evidence="8">
    <location>
        <begin position="725"/>
        <end position="744"/>
    </location>
</feature>
<evidence type="ECO:0008006" key="11">
    <source>
        <dbReference type="Google" id="ProtNLM"/>
    </source>
</evidence>
<organism evidence="9 10">
    <name type="scientific">Cafeteria roenbergensis</name>
    <name type="common">Marine flagellate</name>
    <dbReference type="NCBI Taxonomy" id="33653"/>
    <lineage>
        <taxon>Eukaryota</taxon>
        <taxon>Sar</taxon>
        <taxon>Stramenopiles</taxon>
        <taxon>Bigyra</taxon>
        <taxon>Opalozoa</taxon>
        <taxon>Bicosoecida</taxon>
        <taxon>Cafeteriaceae</taxon>
        <taxon>Cafeteria</taxon>
    </lineage>
</organism>
<comment type="subcellular location">
    <subcellularLocation>
        <location evidence="1">Membrane</location>
        <topology evidence="1">Multi-pass membrane protein</topology>
    </subcellularLocation>
</comment>
<comment type="caution">
    <text evidence="9">The sequence shown here is derived from an EMBL/GenBank/DDBJ whole genome shotgun (WGS) entry which is preliminary data.</text>
</comment>
<evidence type="ECO:0000256" key="7">
    <source>
        <dbReference type="SAM" id="MobiDB-lite"/>
    </source>
</evidence>
<dbReference type="PANTHER" id="PTHR12385">
    <property type="entry name" value="CHOLINE TRANSPORTER-LIKE (SLC FAMILY 44)"/>
    <property type="match status" value="1"/>
</dbReference>